<accession>A0A9P1G9W9</accession>
<dbReference type="EMBL" id="CAMXCT020003566">
    <property type="protein sequence ID" value="CAL1158502.1"/>
    <property type="molecule type" value="Genomic_DNA"/>
</dbReference>
<gene>
    <name evidence="1" type="ORF">C1SCF055_LOCUS30880</name>
</gene>
<evidence type="ECO:0000313" key="1">
    <source>
        <dbReference type="EMBL" id="CAI4005127.1"/>
    </source>
</evidence>
<sequence>MQAGVRHHVGELAVRKKRRLLARCFQYKRLLSRSLKSDLSAAQVMELVALKKQLGKGFGDNLSLRHVLEHIIVIQGELRRLEEANRNANIRNWRRKMVAADAELSRWLKSLSSPVGVSVIFQQGRLAESDVDAAQAVHEYWSDFWNQARARQPGLSDRVASLLAGLFCGAACSWEPPSAQRLRAIAAGGKGSHGPDGWTSREVAPLPFEVFKVFAILGKHWMLSGNVPAQFCESRMISLAKPGKVNSLNQISVTNLRPITVMSVWWRIWASAWAKGCLRASMCQRVPRHFAVAHAVSTGEVIVDLLDKLMAGGYIASLDYSKAYDLLDPSVTKNLLVHLGWEPNFVLVATKVWLYQERWVSFGVRTHAVRTPVAPAMPQGDPLGPLVIALWTWAGWASVESVCTRSGVFVGDRAFNGAQ</sequence>
<comment type="caution">
    <text evidence="1">The sequence shown here is derived from an EMBL/GenBank/DDBJ whole genome shotgun (WGS) entry which is preliminary data.</text>
</comment>
<dbReference type="AlphaFoldDB" id="A0A9P1G9W9"/>
<feature type="non-terminal residue" evidence="1">
    <location>
        <position position="419"/>
    </location>
</feature>
<organism evidence="1">
    <name type="scientific">Cladocopium goreaui</name>
    <dbReference type="NCBI Taxonomy" id="2562237"/>
    <lineage>
        <taxon>Eukaryota</taxon>
        <taxon>Sar</taxon>
        <taxon>Alveolata</taxon>
        <taxon>Dinophyceae</taxon>
        <taxon>Suessiales</taxon>
        <taxon>Symbiodiniaceae</taxon>
        <taxon>Cladocopium</taxon>
    </lineage>
</organism>
<name>A0A9P1G9W9_9DINO</name>
<dbReference type="OrthoDB" id="443132at2759"/>
<evidence type="ECO:0000313" key="2">
    <source>
        <dbReference type="EMBL" id="CAL1158502.1"/>
    </source>
</evidence>
<dbReference type="SUPFAM" id="SSF56672">
    <property type="entry name" value="DNA/RNA polymerases"/>
    <property type="match status" value="1"/>
</dbReference>
<dbReference type="InterPro" id="IPR043502">
    <property type="entry name" value="DNA/RNA_pol_sf"/>
</dbReference>
<reference evidence="1" key="1">
    <citation type="submission" date="2022-10" db="EMBL/GenBank/DDBJ databases">
        <authorList>
            <person name="Chen Y."/>
            <person name="Dougan E. K."/>
            <person name="Chan C."/>
            <person name="Rhodes N."/>
            <person name="Thang M."/>
        </authorList>
    </citation>
    <scope>NUCLEOTIDE SEQUENCE</scope>
</reference>
<reference evidence="2" key="2">
    <citation type="submission" date="2024-04" db="EMBL/GenBank/DDBJ databases">
        <authorList>
            <person name="Chen Y."/>
            <person name="Shah S."/>
            <person name="Dougan E. K."/>
            <person name="Thang M."/>
            <person name="Chan C."/>
        </authorList>
    </citation>
    <scope>NUCLEOTIDE SEQUENCE [LARGE SCALE GENOMIC DNA]</scope>
</reference>
<proteinExistence type="predicted"/>
<dbReference type="EMBL" id="CAMXCT010003566">
    <property type="protein sequence ID" value="CAI4005127.1"/>
    <property type="molecule type" value="Genomic_DNA"/>
</dbReference>
<protein>
    <recommendedName>
        <fullName evidence="3">Reverse transcriptase domain-containing protein</fullName>
    </recommendedName>
</protein>
<evidence type="ECO:0008006" key="3">
    <source>
        <dbReference type="Google" id="ProtNLM"/>
    </source>
</evidence>